<dbReference type="Proteomes" id="UP001172743">
    <property type="component" value="Unassembled WGS sequence"/>
</dbReference>
<sequence>MIYYFKELSENRKNLLFLPLSIWENMNPKPQWLTLQAGEWMARVEVELREDLPENTVGVSTIAEFPFNLPEQIPFEMKIQEGKLRIGPIMGILAFHETHEMTAEALEKYTRYLAGYSSINGLIYICSAKGINHSLKTIEGYCFNLEEKTSKPVWMFGKFPFPDVLYCHLEQSEDEYNQTLSVMRGKILNANLSSKWLLSKLFQSSIHLRGHWPYTELLNNDHKLDDMLNKFGSVYLKPLVAEKGKLLFKVDKKEGSYRIHDYFGDEKSLNSTMEVNDYLKGALHDTYLVQQAVPVVKYEERCFNFKVHMQKTSRSHWKCAYITAHFGETGGISANFNRTGIVLNGRDALRQVFQMDEREVFKKEQEIIELCCTACKTLEHSKGSYAELSIDIILDENLSVWLMDINHHPDHQSLFYSDRQLYLNVLATPLEYAKLSAW</sequence>
<dbReference type="Gene3D" id="3.30.470.20">
    <property type="entry name" value="ATP-grasp fold, B domain"/>
    <property type="match status" value="1"/>
</dbReference>
<organism evidence="1 2">
    <name type="scientific">Ureibacillus aquaedulcis</name>
    <dbReference type="NCBI Taxonomy" id="3058421"/>
    <lineage>
        <taxon>Bacteria</taxon>
        <taxon>Bacillati</taxon>
        <taxon>Bacillota</taxon>
        <taxon>Bacilli</taxon>
        <taxon>Bacillales</taxon>
        <taxon>Caryophanaceae</taxon>
        <taxon>Ureibacillus</taxon>
    </lineage>
</organism>
<keyword evidence="2" id="KW-1185">Reference proteome</keyword>
<dbReference type="SUPFAM" id="SSF56059">
    <property type="entry name" value="Glutathione synthetase ATP-binding domain-like"/>
    <property type="match status" value="1"/>
</dbReference>
<dbReference type="Pfam" id="PF14398">
    <property type="entry name" value="ATPgrasp_YheCD"/>
    <property type="match status" value="1"/>
</dbReference>
<gene>
    <name evidence="1" type="ORF">QYB95_15550</name>
</gene>
<proteinExistence type="predicted"/>
<name>A0ABT8GUT9_9BACL</name>
<comment type="caution">
    <text evidence="1">The sequence shown here is derived from an EMBL/GenBank/DDBJ whole genome shotgun (WGS) entry which is preliminary data.</text>
</comment>
<evidence type="ECO:0000313" key="2">
    <source>
        <dbReference type="Proteomes" id="UP001172743"/>
    </source>
</evidence>
<evidence type="ECO:0000313" key="1">
    <source>
        <dbReference type="EMBL" id="MDN4494969.1"/>
    </source>
</evidence>
<dbReference type="EMBL" id="JAUHTQ010000014">
    <property type="protein sequence ID" value="MDN4494969.1"/>
    <property type="molecule type" value="Genomic_DNA"/>
</dbReference>
<dbReference type="InterPro" id="IPR026838">
    <property type="entry name" value="YheC/D"/>
</dbReference>
<dbReference type="RefSeq" id="WP_301139287.1">
    <property type="nucleotide sequence ID" value="NZ_JAUHTQ010000014.1"/>
</dbReference>
<accession>A0ABT8GUT9</accession>
<reference evidence="1" key="1">
    <citation type="submission" date="2023-07" db="EMBL/GenBank/DDBJ databases">
        <title>Ureibacillus sp. isolated from freshwater well.</title>
        <authorList>
            <person name="Kirdat K."/>
            <person name="Bhatt A."/>
            <person name="Teware R."/>
            <person name="Bhavsar Y."/>
            <person name="Yadav A."/>
        </authorList>
    </citation>
    <scope>NUCLEOTIDE SEQUENCE</scope>
    <source>
        <strain evidence="1">BA0131</strain>
    </source>
</reference>
<protein>
    <submittedName>
        <fullName evidence="1">YheC/YheD family protein</fullName>
    </submittedName>
</protein>